<accession>A0A6B3VWF3</accession>
<evidence type="ECO:0000313" key="3">
    <source>
        <dbReference type="EMBL" id="NEY81578.1"/>
    </source>
</evidence>
<name>A0A6B3VWF3_9BACI</name>
<dbReference type="Proteomes" id="UP000472971">
    <property type="component" value="Unassembled WGS sequence"/>
</dbReference>
<keyword evidence="1" id="KW-1133">Transmembrane helix</keyword>
<keyword evidence="1" id="KW-0812">Transmembrane</keyword>
<evidence type="ECO:0000313" key="4">
    <source>
        <dbReference type="Proteomes" id="UP000472971"/>
    </source>
</evidence>
<evidence type="ECO:0000313" key="5">
    <source>
        <dbReference type="Proteomes" id="UP000570010"/>
    </source>
</evidence>
<evidence type="ECO:0000256" key="1">
    <source>
        <dbReference type="SAM" id="Phobius"/>
    </source>
</evidence>
<feature type="transmembrane region" description="Helical" evidence="1">
    <location>
        <begin position="46"/>
        <end position="68"/>
    </location>
</feature>
<protein>
    <submittedName>
        <fullName evidence="3">Negative regulator of sigma-X activity</fullName>
    </submittedName>
</protein>
<comment type="caution">
    <text evidence="3">The sequence shown here is derived from an EMBL/GenBank/DDBJ whole genome shotgun (WGS) entry which is preliminary data.</text>
</comment>
<dbReference type="AlphaFoldDB" id="A0A6B3VWF3"/>
<proteinExistence type="predicted"/>
<reference evidence="3 4" key="1">
    <citation type="submission" date="2020-02" db="EMBL/GenBank/DDBJ databases">
        <title>Bacillus aquiflavi sp. nov., isolated from yellow water of strong flavor Chinese baijiu in Yibin region of China.</title>
        <authorList>
            <person name="Xie J."/>
        </authorList>
    </citation>
    <scope>NUCLEOTIDE SEQUENCE [LARGE SCALE GENOMIC DNA]</scope>
    <source>
        <strain evidence="3 4">3H-10</strain>
    </source>
</reference>
<organism evidence="3 4">
    <name type="scientific">Bacillus aquiflavi</name>
    <dbReference type="NCBI Taxonomy" id="2672567"/>
    <lineage>
        <taxon>Bacteria</taxon>
        <taxon>Bacillati</taxon>
        <taxon>Bacillota</taxon>
        <taxon>Bacilli</taxon>
        <taxon>Bacillales</taxon>
        <taxon>Bacillaceae</taxon>
        <taxon>Bacillus</taxon>
    </lineage>
</organism>
<gene>
    <name evidence="3" type="ORF">G4D64_08640</name>
    <name evidence="2" type="ORF">H1Z61_09240</name>
</gene>
<reference evidence="2 5" key="2">
    <citation type="submission" date="2020-07" db="EMBL/GenBank/DDBJ databases">
        <authorList>
            <person name="Feng H."/>
        </authorList>
    </citation>
    <scope>NUCLEOTIDE SEQUENCE [LARGE SCALE GENOMIC DNA]</scope>
    <source>
        <strain evidence="2">S-12</strain>
        <strain evidence="5">s-12</strain>
    </source>
</reference>
<keyword evidence="4" id="KW-1185">Reference proteome</keyword>
<dbReference type="EMBL" id="JAAIWN010000017">
    <property type="protein sequence ID" value="NEY81578.1"/>
    <property type="molecule type" value="Genomic_DNA"/>
</dbReference>
<dbReference type="RefSeq" id="WP_163241970.1">
    <property type="nucleotide sequence ID" value="NZ_JAAIWN010000017.1"/>
</dbReference>
<dbReference type="EMBL" id="JACEIO010000019">
    <property type="protein sequence ID" value="MBA4537321.1"/>
    <property type="molecule type" value="Genomic_DNA"/>
</dbReference>
<keyword evidence="1" id="KW-0472">Membrane</keyword>
<evidence type="ECO:0000313" key="2">
    <source>
        <dbReference type="EMBL" id="MBA4537321.1"/>
    </source>
</evidence>
<dbReference type="Proteomes" id="UP000570010">
    <property type="component" value="Unassembled WGS sequence"/>
</dbReference>
<sequence length="399" mass="45900">MKKSKWDDEQLEELLRQMPKVTDYRDPRDIYQNISSKIKKRKKQNWMMPAFAGAVSLLLFLILTPGFLDLNRSANQEAKDEANNDLISKTSDNHSISTEKMEVIQDMELSNENENMKPTSTEQAITAVYEEDLKKYDKIIYAIPDENIQNIVPVTILVDKDEAKNWFEQFMEMSSSLSEQEWGLSNYYPLNAVIAYEDSTVQVDLPANHNYGQGSAAAETFFKSLNETFSSQEVPIDKIIFSTEGQPGMKGHDAVITELPIKKENNNGYFLFQPINNKKPFLVPYPKSYDNIQNAFEDMEQPIPEYELMQSISENIKIERIVEKDQLLIIYLTKDSQLENDENTVYSIEAILLTAKDFGYDTVKFENAPIEKIGPFNLSEPIKVPLSPNKRFLAENHKK</sequence>